<evidence type="ECO:0000313" key="3">
    <source>
        <dbReference type="EMBL" id="USQ76321.1"/>
    </source>
</evidence>
<name>A0ABY4YHT2_9MICO</name>
<reference evidence="3" key="1">
    <citation type="submission" date="2022-06" db="EMBL/GenBank/DDBJ databases">
        <title>Ornithinimicrobium JY.X270.</title>
        <authorList>
            <person name="Huang Y."/>
        </authorList>
    </citation>
    <scope>NUCLEOTIDE SEQUENCE</scope>
    <source>
        <strain evidence="3">JY.X270</strain>
    </source>
</reference>
<feature type="region of interest" description="Disordered" evidence="1">
    <location>
        <begin position="68"/>
        <end position="91"/>
    </location>
</feature>
<evidence type="ECO:0000256" key="1">
    <source>
        <dbReference type="SAM" id="MobiDB-lite"/>
    </source>
</evidence>
<accession>A0ABY4YHT2</accession>
<keyword evidence="2" id="KW-1133">Transmembrane helix</keyword>
<dbReference type="EMBL" id="CP099490">
    <property type="protein sequence ID" value="USQ76321.1"/>
    <property type="molecule type" value="Genomic_DNA"/>
</dbReference>
<feature type="compositionally biased region" description="Basic and acidic residues" evidence="1">
    <location>
        <begin position="69"/>
        <end position="80"/>
    </location>
</feature>
<evidence type="ECO:0000313" key="4">
    <source>
        <dbReference type="Proteomes" id="UP001056535"/>
    </source>
</evidence>
<protein>
    <submittedName>
        <fullName evidence="3">Uncharacterized protein</fullName>
    </submittedName>
</protein>
<evidence type="ECO:0000256" key="2">
    <source>
        <dbReference type="SAM" id="Phobius"/>
    </source>
</evidence>
<dbReference type="RefSeq" id="WP_252621016.1">
    <property type="nucleotide sequence ID" value="NZ_CP099490.1"/>
</dbReference>
<organism evidence="3 4">
    <name type="scientific">Ornithinimicrobium cryptoxanthini</name>
    <dbReference type="NCBI Taxonomy" id="2934161"/>
    <lineage>
        <taxon>Bacteria</taxon>
        <taxon>Bacillati</taxon>
        <taxon>Actinomycetota</taxon>
        <taxon>Actinomycetes</taxon>
        <taxon>Micrococcales</taxon>
        <taxon>Ornithinimicrobiaceae</taxon>
        <taxon>Ornithinimicrobium</taxon>
    </lineage>
</organism>
<keyword evidence="2" id="KW-0812">Transmembrane</keyword>
<feature type="transmembrane region" description="Helical" evidence="2">
    <location>
        <begin position="31"/>
        <end position="50"/>
    </location>
</feature>
<feature type="compositionally biased region" description="Gly residues" evidence="1">
    <location>
        <begin position="141"/>
        <end position="151"/>
    </location>
</feature>
<dbReference type="Proteomes" id="UP001056535">
    <property type="component" value="Chromosome"/>
</dbReference>
<sequence length="151" mass="15898">MRSRMLQLSFAMAIVVSVALTVAVALEQWTLATALGAALVSTTLLVAADANRQARLVRRKLLKLARAAVRTEETPPRETEPSPVEEDEVPIQTGRADMLGAVRVLQAQYTARLDHLQASLDEAVAELRNAGDRGASDPVAGGSGAGDGAAR</sequence>
<proteinExistence type="predicted"/>
<gene>
    <name evidence="3" type="ORF">NF557_17320</name>
</gene>
<keyword evidence="2" id="KW-0472">Membrane</keyword>
<feature type="region of interest" description="Disordered" evidence="1">
    <location>
        <begin position="129"/>
        <end position="151"/>
    </location>
</feature>
<keyword evidence="4" id="KW-1185">Reference proteome</keyword>